<comment type="subcellular location">
    <subcellularLocation>
        <location evidence="1">Endoplasmic reticulum</location>
    </subcellularLocation>
</comment>
<dbReference type="GO" id="GO:0005789">
    <property type="term" value="C:endoplasmic reticulum membrane"/>
    <property type="evidence" value="ECO:0007669"/>
    <property type="project" value="TreeGrafter"/>
</dbReference>
<evidence type="ECO:0000256" key="4">
    <source>
        <dbReference type="ARBA" id="ARBA00022741"/>
    </source>
</evidence>
<reference evidence="11" key="1">
    <citation type="journal article" date="2015" name="Proc. Natl. Acad. Sci. U.S.A.">
        <title>Networks of energetic and metabolic interactions define dynamics in microbial communities.</title>
        <authorList>
            <person name="Embree M."/>
            <person name="Liu J.K."/>
            <person name="Al-Bassam M.M."/>
            <person name="Zengler K."/>
        </authorList>
    </citation>
    <scope>NUCLEOTIDE SEQUENCE</scope>
</reference>
<dbReference type="InterPro" id="IPR002347">
    <property type="entry name" value="SDR_fam"/>
</dbReference>
<proteinExistence type="predicted"/>
<gene>
    <name evidence="11" type="ORF">ASZ90_008666</name>
</gene>
<evidence type="ECO:0000256" key="9">
    <source>
        <dbReference type="ARBA" id="ARBA00023098"/>
    </source>
</evidence>
<dbReference type="GO" id="GO:0047560">
    <property type="term" value="F:3-dehydrosphinganine reductase activity"/>
    <property type="evidence" value="ECO:0007669"/>
    <property type="project" value="UniProtKB-EC"/>
</dbReference>
<evidence type="ECO:0000256" key="3">
    <source>
        <dbReference type="ARBA" id="ARBA00004991"/>
    </source>
</evidence>
<dbReference type="PANTHER" id="PTHR43550">
    <property type="entry name" value="3-KETODIHYDROSPHINGOSINE REDUCTASE"/>
    <property type="match status" value="1"/>
</dbReference>
<dbReference type="Pfam" id="PF00106">
    <property type="entry name" value="adh_short"/>
    <property type="match status" value="1"/>
</dbReference>
<sequence>MNYYKNKHVYITGGSSGIGLEIARKLFSFGANLTIIARNSAKLEDARRDIEKFKVFPGQFIRCLSVDVADNSELSRVVSQSIKEFGAPDILINSAGIISCDYLSNISYDTFDAIMKINLFGTRNIIVQALPAMKKGSHIVIISSMAGLVGMCGYTAYGTSKFALVGFAECLRGELKQKGIHLTLVCPPEIETPMLLEEMKTMPYESRILKNMAGQLNLQSVIIQILRSIARKKFMVVPGLRAKWLWLTQRFTPSLFRFSSDMITRWALSRKKSFLSR</sequence>
<dbReference type="PROSITE" id="PS00061">
    <property type="entry name" value="ADH_SHORT"/>
    <property type="match status" value="1"/>
</dbReference>
<dbReference type="EC" id="1.1.1.102" evidence="10"/>
<dbReference type="GO" id="GO:0006666">
    <property type="term" value="P:3-keto-sphinganine metabolic process"/>
    <property type="evidence" value="ECO:0007669"/>
    <property type="project" value="InterPro"/>
</dbReference>
<evidence type="ECO:0000256" key="5">
    <source>
        <dbReference type="ARBA" id="ARBA00022824"/>
    </source>
</evidence>
<evidence type="ECO:0000256" key="7">
    <source>
        <dbReference type="ARBA" id="ARBA00022919"/>
    </source>
</evidence>
<keyword evidence="4" id="KW-0547">Nucleotide-binding</keyword>
<dbReference type="GO" id="GO:0000166">
    <property type="term" value="F:nucleotide binding"/>
    <property type="evidence" value="ECO:0007669"/>
    <property type="project" value="UniProtKB-KW"/>
</dbReference>
<dbReference type="SUPFAM" id="SSF51735">
    <property type="entry name" value="NAD(P)-binding Rossmann-fold domains"/>
    <property type="match status" value="1"/>
</dbReference>
<keyword evidence="8" id="KW-0560">Oxidoreductase</keyword>
<evidence type="ECO:0000256" key="2">
    <source>
        <dbReference type="ARBA" id="ARBA00004760"/>
    </source>
</evidence>
<evidence type="ECO:0000256" key="6">
    <source>
        <dbReference type="ARBA" id="ARBA00022857"/>
    </source>
</evidence>
<comment type="pathway">
    <text evidence="3">Sphingolipid metabolism.</text>
</comment>
<keyword evidence="6" id="KW-0521">NADP</keyword>
<dbReference type="EMBL" id="LNQE01001045">
    <property type="protein sequence ID" value="KUG21578.1"/>
    <property type="molecule type" value="Genomic_DNA"/>
</dbReference>
<evidence type="ECO:0000256" key="8">
    <source>
        <dbReference type="ARBA" id="ARBA00023002"/>
    </source>
</evidence>
<accession>A0A0W8FKX6</accession>
<dbReference type="InterPro" id="IPR036291">
    <property type="entry name" value="NAD(P)-bd_dom_sf"/>
</dbReference>
<evidence type="ECO:0000256" key="1">
    <source>
        <dbReference type="ARBA" id="ARBA00004240"/>
    </source>
</evidence>
<name>A0A0W8FKX6_9ZZZZ</name>
<dbReference type="AlphaFoldDB" id="A0A0W8FKX6"/>
<dbReference type="PRINTS" id="PR00081">
    <property type="entry name" value="GDHRDH"/>
</dbReference>
<dbReference type="PANTHER" id="PTHR43550:SF3">
    <property type="entry name" value="3-KETODIHYDROSPHINGOSINE REDUCTASE"/>
    <property type="match status" value="1"/>
</dbReference>
<evidence type="ECO:0000313" key="11">
    <source>
        <dbReference type="EMBL" id="KUG21578.1"/>
    </source>
</evidence>
<evidence type="ECO:0000256" key="10">
    <source>
        <dbReference type="ARBA" id="ARBA00026112"/>
    </source>
</evidence>
<dbReference type="CDD" id="cd08939">
    <property type="entry name" value="KDSR-like_SDR_c"/>
    <property type="match status" value="1"/>
</dbReference>
<dbReference type="InterPro" id="IPR020904">
    <property type="entry name" value="Sc_DH/Rdtase_CS"/>
</dbReference>
<protein>
    <recommendedName>
        <fullName evidence="10">3-dehydrosphinganine reductase</fullName>
        <ecNumber evidence="10">1.1.1.102</ecNumber>
    </recommendedName>
</protein>
<comment type="caution">
    <text evidence="11">The sequence shown here is derived from an EMBL/GenBank/DDBJ whole genome shotgun (WGS) entry which is preliminary data.</text>
</comment>
<keyword evidence="7" id="KW-0746">Sphingolipid metabolism</keyword>
<keyword evidence="5" id="KW-0256">Endoplasmic reticulum</keyword>
<comment type="pathway">
    <text evidence="2">Lipid metabolism; sphingolipid metabolism.</text>
</comment>
<keyword evidence="9" id="KW-0443">Lipid metabolism</keyword>
<dbReference type="Gene3D" id="3.40.50.720">
    <property type="entry name" value="NAD(P)-binding Rossmann-like Domain"/>
    <property type="match status" value="1"/>
</dbReference>
<dbReference type="GO" id="GO:0030148">
    <property type="term" value="P:sphingolipid biosynthetic process"/>
    <property type="evidence" value="ECO:0007669"/>
    <property type="project" value="InterPro"/>
</dbReference>
<dbReference type="PRINTS" id="PR00080">
    <property type="entry name" value="SDRFAMILY"/>
</dbReference>
<dbReference type="InterPro" id="IPR045022">
    <property type="entry name" value="KDSR-like"/>
</dbReference>
<organism evidence="11">
    <name type="scientific">hydrocarbon metagenome</name>
    <dbReference type="NCBI Taxonomy" id="938273"/>
    <lineage>
        <taxon>unclassified sequences</taxon>
        <taxon>metagenomes</taxon>
        <taxon>ecological metagenomes</taxon>
    </lineage>
</organism>